<keyword evidence="3" id="KW-1185">Reference proteome</keyword>
<evidence type="ECO:0000313" key="3">
    <source>
        <dbReference type="Proteomes" id="UP000288216"/>
    </source>
</evidence>
<reference evidence="2 3" key="1">
    <citation type="journal article" date="2018" name="Nat. Ecol. Evol.">
        <title>Shark genomes provide insights into elasmobranch evolution and the origin of vertebrates.</title>
        <authorList>
            <person name="Hara Y"/>
            <person name="Yamaguchi K"/>
            <person name="Onimaru K"/>
            <person name="Kadota M"/>
            <person name="Koyanagi M"/>
            <person name="Keeley SD"/>
            <person name="Tatsumi K"/>
            <person name="Tanaka K"/>
            <person name="Motone F"/>
            <person name="Kageyama Y"/>
            <person name="Nozu R"/>
            <person name="Adachi N"/>
            <person name="Nishimura O"/>
            <person name="Nakagawa R"/>
            <person name="Tanegashima C"/>
            <person name="Kiyatake I"/>
            <person name="Matsumoto R"/>
            <person name="Murakumo K"/>
            <person name="Nishida K"/>
            <person name="Terakita A"/>
            <person name="Kuratani S"/>
            <person name="Sato K"/>
            <person name="Hyodo S Kuraku.S."/>
        </authorList>
    </citation>
    <scope>NUCLEOTIDE SEQUENCE [LARGE SCALE GENOMIC DNA]</scope>
</reference>
<dbReference type="Proteomes" id="UP000288216">
    <property type="component" value="Unassembled WGS sequence"/>
</dbReference>
<accession>A0A401PVY7</accession>
<evidence type="ECO:0000256" key="1">
    <source>
        <dbReference type="SAM" id="MobiDB-lite"/>
    </source>
</evidence>
<proteinExistence type="predicted"/>
<feature type="compositionally biased region" description="Basic and acidic residues" evidence="1">
    <location>
        <begin position="76"/>
        <end position="85"/>
    </location>
</feature>
<evidence type="ECO:0000313" key="2">
    <source>
        <dbReference type="EMBL" id="GCB77290.1"/>
    </source>
</evidence>
<dbReference type="AlphaFoldDB" id="A0A401PVY7"/>
<name>A0A401PVY7_SCYTO</name>
<gene>
    <name evidence="2" type="ORF">scyTo_0018451</name>
</gene>
<dbReference type="EMBL" id="BFAA01012862">
    <property type="protein sequence ID" value="GCB77290.1"/>
    <property type="molecule type" value="Genomic_DNA"/>
</dbReference>
<protein>
    <submittedName>
        <fullName evidence="2">Uncharacterized protein</fullName>
    </submittedName>
</protein>
<organism evidence="2 3">
    <name type="scientific">Scyliorhinus torazame</name>
    <name type="common">Cloudy catshark</name>
    <name type="synonym">Catulus torazame</name>
    <dbReference type="NCBI Taxonomy" id="75743"/>
    <lineage>
        <taxon>Eukaryota</taxon>
        <taxon>Metazoa</taxon>
        <taxon>Chordata</taxon>
        <taxon>Craniata</taxon>
        <taxon>Vertebrata</taxon>
        <taxon>Chondrichthyes</taxon>
        <taxon>Elasmobranchii</taxon>
        <taxon>Galeomorphii</taxon>
        <taxon>Galeoidea</taxon>
        <taxon>Carcharhiniformes</taxon>
        <taxon>Scyliorhinidae</taxon>
        <taxon>Scyliorhinus</taxon>
    </lineage>
</organism>
<feature type="region of interest" description="Disordered" evidence="1">
    <location>
        <begin position="60"/>
        <end position="86"/>
    </location>
</feature>
<feature type="compositionally biased region" description="Acidic residues" evidence="1">
    <location>
        <begin position="60"/>
        <end position="75"/>
    </location>
</feature>
<comment type="caution">
    <text evidence="2">The sequence shown here is derived from an EMBL/GenBank/DDBJ whole genome shotgun (WGS) entry which is preliminary data.</text>
</comment>
<sequence>MVPAPVSAMQDLQESFAELHVEGGVDDGVDGAVEVPQPGAGAIERWRNVTPLAVDIQDVGDEEWQPADDEDACQSDEERGKELSAHESPLVISKLLDHVATGYSLITYSF</sequence>